<dbReference type="PANTHER" id="PTHR22901">
    <property type="entry name" value="SIALATE O-ACETYLESTERASE"/>
    <property type="match status" value="1"/>
</dbReference>
<dbReference type="Pfam" id="PF03629">
    <property type="entry name" value="SASA"/>
    <property type="match status" value="1"/>
</dbReference>
<dbReference type="EMBL" id="FPBO01000010">
    <property type="protein sequence ID" value="SFU81940.1"/>
    <property type="molecule type" value="Genomic_DNA"/>
</dbReference>
<organism evidence="4 5">
    <name type="scientific">Pseudoduganella namucuonensis</name>
    <dbReference type="NCBI Taxonomy" id="1035707"/>
    <lineage>
        <taxon>Bacteria</taxon>
        <taxon>Pseudomonadati</taxon>
        <taxon>Pseudomonadota</taxon>
        <taxon>Betaproteobacteria</taxon>
        <taxon>Burkholderiales</taxon>
        <taxon>Oxalobacteraceae</taxon>
        <taxon>Telluria group</taxon>
        <taxon>Pseudoduganella</taxon>
    </lineage>
</organism>
<dbReference type="Gene3D" id="3.40.50.1110">
    <property type="entry name" value="SGNH hydrolase"/>
    <property type="match status" value="1"/>
</dbReference>
<evidence type="ECO:0000313" key="5">
    <source>
        <dbReference type="Proteomes" id="UP000199391"/>
    </source>
</evidence>
<dbReference type="STRING" id="1035707.SAMN05216552_1010188"/>
<feature type="signal peptide" evidence="2">
    <location>
        <begin position="1"/>
        <end position="20"/>
    </location>
</feature>
<dbReference type="InterPro" id="IPR039329">
    <property type="entry name" value="SIAE"/>
</dbReference>
<evidence type="ECO:0000259" key="3">
    <source>
        <dbReference type="Pfam" id="PF03629"/>
    </source>
</evidence>
<feature type="domain" description="Sialate O-acetylesterase" evidence="3">
    <location>
        <begin position="405"/>
        <end position="527"/>
    </location>
</feature>
<dbReference type="InterPro" id="IPR005181">
    <property type="entry name" value="SASA"/>
</dbReference>
<dbReference type="OrthoDB" id="9795554at2"/>
<dbReference type="InterPro" id="IPR008979">
    <property type="entry name" value="Galactose-bd-like_sf"/>
</dbReference>
<dbReference type="SUPFAM" id="SSF49785">
    <property type="entry name" value="Galactose-binding domain-like"/>
    <property type="match status" value="1"/>
</dbReference>
<dbReference type="RefSeq" id="WP_093556017.1">
    <property type="nucleotide sequence ID" value="NZ_FPBO01000010.1"/>
</dbReference>
<dbReference type="GO" id="GO:0001681">
    <property type="term" value="F:sialate O-acetylesterase activity"/>
    <property type="evidence" value="ECO:0007669"/>
    <property type="project" value="InterPro"/>
</dbReference>
<sequence length="635" mass="67375">MKKQLAGFIAVLLSCPLAQAAPPAFAGIFSDHAVLQRGEPLTVWGRATPGLPVKVSLAGATAGASAGADGRWRVSLPAMAAGGPHTLSVSGADGATTLKDIMIGDVYLCGGQSNMEFPVRLSTGALDQFPGNPDLRFINVQATTEAAVQQDLKQPVAWTVVTPKSVGEASAACYHMARRLQQSQKVAVGFIKSTWGGTTIQGWISPSSLQTLPDYASRVAALADMAANPPKAMADEARRHDQWWEAHDPQAKAQHAWRTPQFDDAAWPSLTSESLADFEGAAWFRTSVTLTEAQARAANGVQLGPVDNHDSTWVNGVRVGGGSVHWMWRDYAVPAGVFQPGRNVIAIRVLAGKRGGLTGKAEQRGIRTSDGQFIALSAPWKYQLGMRASGLSIPAAPWEVPNSLSTHYNAMIAPLAGYKFKLAAWYQGEANTGAAQEYETLLPLLIADWRKTFAQPRLPFLVVQLTAFGAVAAKPGRSDWAQLREAQARTVRKDPYAGLAVTIDIGDRSDIHPPQKAVIGERLARAARALAYGEAIAPGGPEAAAVKRAGEDLVLTFKNTGGGLRTYSSGHAIGFEACAGAVCQFVLAVPQGDTVTLKGANQPGTTHVRYAWADAPYVNLYSADDLPAAPFEMAL</sequence>
<name>A0A1I7J9Q6_9BURK</name>
<feature type="chain" id="PRO_5011544836" evidence="2">
    <location>
        <begin position="21"/>
        <end position="635"/>
    </location>
</feature>
<dbReference type="GO" id="GO:0005975">
    <property type="term" value="P:carbohydrate metabolic process"/>
    <property type="evidence" value="ECO:0007669"/>
    <property type="project" value="TreeGrafter"/>
</dbReference>
<dbReference type="Gene3D" id="2.60.40.10">
    <property type="entry name" value="Immunoglobulins"/>
    <property type="match status" value="1"/>
</dbReference>
<dbReference type="InterPro" id="IPR036514">
    <property type="entry name" value="SGNH_hydro_sf"/>
</dbReference>
<dbReference type="Proteomes" id="UP000199391">
    <property type="component" value="Unassembled WGS sequence"/>
</dbReference>
<evidence type="ECO:0000313" key="4">
    <source>
        <dbReference type="EMBL" id="SFU81940.1"/>
    </source>
</evidence>
<dbReference type="InterPro" id="IPR013783">
    <property type="entry name" value="Ig-like_fold"/>
</dbReference>
<keyword evidence="1" id="KW-0378">Hydrolase</keyword>
<gene>
    <name evidence="4" type="ORF">SAMN05216552_1010188</name>
</gene>
<dbReference type="Gene3D" id="2.60.120.260">
    <property type="entry name" value="Galactose-binding domain-like"/>
    <property type="match status" value="1"/>
</dbReference>
<dbReference type="AlphaFoldDB" id="A0A1I7J9Q6"/>
<dbReference type="PANTHER" id="PTHR22901:SF0">
    <property type="entry name" value="SIALATE O-ACETYLESTERASE"/>
    <property type="match status" value="1"/>
</dbReference>
<evidence type="ECO:0000256" key="2">
    <source>
        <dbReference type="SAM" id="SignalP"/>
    </source>
</evidence>
<reference evidence="5" key="1">
    <citation type="submission" date="2016-10" db="EMBL/GenBank/DDBJ databases">
        <authorList>
            <person name="Varghese N."/>
            <person name="Submissions S."/>
        </authorList>
    </citation>
    <scope>NUCLEOTIDE SEQUENCE [LARGE SCALE GENOMIC DNA]</scope>
    <source>
        <strain evidence="5">CGMCC 1.11014</strain>
    </source>
</reference>
<keyword evidence="5" id="KW-1185">Reference proteome</keyword>
<evidence type="ECO:0000256" key="1">
    <source>
        <dbReference type="ARBA" id="ARBA00022801"/>
    </source>
</evidence>
<proteinExistence type="predicted"/>
<accession>A0A1I7J9Q6</accession>
<dbReference type="SUPFAM" id="SSF52266">
    <property type="entry name" value="SGNH hydrolase"/>
    <property type="match status" value="1"/>
</dbReference>
<dbReference type="PROSITE" id="PS51257">
    <property type="entry name" value="PROKAR_LIPOPROTEIN"/>
    <property type="match status" value="1"/>
</dbReference>
<keyword evidence="2" id="KW-0732">Signal</keyword>
<protein>
    <submittedName>
        <fullName evidence="4">Sialate O-acetylesterase</fullName>
    </submittedName>
</protein>